<evidence type="ECO:0000313" key="1">
    <source>
        <dbReference type="EMBL" id="MBB5953706.1"/>
    </source>
</evidence>
<organism evidence="1 2">
    <name type="scientific">Saccharothrix tamanrassetensis</name>
    <dbReference type="NCBI Taxonomy" id="1051531"/>
    <lineage>
        <taxon>Bacteria</taxon>
        <taxon>Bacillati</taxon>
        <taxon>Actinomycetota</taxon>
        <taxon>Actinomycetes</taxon>
        <taxon>Pseudonocardiales</taxon>
        <taxon>Pseudonocardiaceae</taxon>
        <taxon>Saccharothrix</taxon>
    </lineage>
</organism>
<dbReference type="Proteomes" id="UP000547510">
    <property type="component" value="Unassembled WGS sequence"/>
</dbReference>
<dbReference type="AlphaFoldDB" id="A0A841CD78"/>
<evidence type="ECO:0000313" key="2">
    <source>
        <dbReference type="Proteomes" id="UP000547510"/>
    </source>
</evidence>
<accession>A0A841CD78</accession>
<gene>
    <name evidence="1" type="ORF">FHS29_000276</name>
</gene>
<reference evidence="1 2" key="1">
    <citation type="submission" date="2020-08" db="EMBL/GenBank/DDBJ databases">
        <title>Genomic Encyclopedia of Type Strains, Phase III (KMG-III): the genomes of soil and plant-associated and newly described type strains.</title>
        <authorList>
            <person name="Whitman W."/>
        </authorList>
    </citation>
    <scope>NUCLEOTIDE SEQUENCE [LARGE SCALE GENOMIC DNA]</scope>
    <source>
        <strain evidence="1 2">CECT 8640</strain>
    </source>
</reference>
<name>A0A841CD78_9PSEU</name>
<proteinExistence type="predicted"/>
<protein>
    <submittedName>
        <fullName evidence="1">Uncharacterized protein</fullName>
    </submittedName>
</protein>
<sequence length="114" mass="12770">MPNSDMPSWCLNWLSITSLSMNRNEVQCGPGNSGLTLAVPDVVMPVLLLWRICGGVTEDEPRGRFRDRRTQFSEKIPGRLFRAHTEDTKPPTDQDLCPVTAERSSPLVPHYFGA</sequence>
<comment type="caution">
    <text evidence="1">The sequence shown here is derived from an EMBL/GenBank/DDBJ whole genome shotgun (WGS) entry which is preliminary data.</text>
</comment>
<keyword evidence="2" id="KW-1185">Reference proteome</keyword>
<dbReference type="EMBL" id="JACHJN010000001">
    <property type="protein sequence ID" value="MBB5953706.1"/>
    <property type="molecule type" value="Genomic_DNA"/>
</dbReference>